<keyword evidence="3" id="KW-1185">Reference proteome</keyword>
<gene>
    <name evidence="2" type="ORF">KIH73_03895</name>
</gene>
<keyword evidence="1" id="KW-0472">Membrane</keyword>
<accession>A0ABS6W7Q0</accession>
<dbReference type="Proteomes" id="UP000812844">
    <property type="component" value="Unassembled WGS sequence"/>
</dbReference>
<organism evidence="2 3">
    <name type="scientific">Bifidobacterium phasiani</name>
    <dbReference type="NCBI Taxonomy" id="2834431"/>
    <lineage>
        <taxon>Bacteria</taxon>
        <taxon>Bacillati</taxon>
        <taxon>Actinomycetota</taxon>
        <taxon>Actinomycetes</taxon>
        <taxon>Bifidobacteriales</taxon>
        <taxon>Bifidobacteriaceae</taxon>
        <taxon>Bifidobacterium</taxon>
    </lineage>
</organism>
<sequence length="322" mass="37156">MKRDNDIDQLFDKAQRERRCVWSTGSAQRNKLMRRAAVNELVRPLPRFFARRDYWNRLSYHERIMHMMRTVAAMRKTWVLCLVSAAAVWGLTENMYLHGTIHIAKQYGNRTRNSECFTFHHIPEPAATTRHGVLVTGLLQTVFDCARMCEFPDGLAICDAALRKHLLTKDDLIAFCERNKRCAGIQQARSVIGFADGRSENGGESKARGHFIEWGFEAPELQAWFRNPVTNASARVDFLWRLPDGRMIIGELDGREKYINPEMIQGQDVVDTVLRERERETNLGLSGNVVIVRFTYMELIKHPQNVRQKLKLAGVPLRRQSS</sequence>
<reference evidence="2 3" key="1">
    <citation type="submission" date="2021-05" db="EMBL/GenBank/DDBJ databases">
        <title>Phylogenetic classification of ten novel species belonging to the genus Bifidobacterium comprising B. colchicus sp. nov., B. abeli sp. nov., B. bicoloris sp. nov., B. guerezis sp. nov., B. rosaliae sp. nov., B. santillanensis sp. nov., B. argentati sp. nov., B. amazzoni sp. nov., B. pluviali sp. nov., and B. pinnaculum sp. nov.</title>
        <authorList>
            <person name="Lugli G.A."/>
            <person name="Ruiz Garcia L."/>
            <person name="Margolles A."/>
            <person name="Ventura M."/>
        </authorList>
    </citation>
    <scope>NUCLEOTIDE SEQUENCE [LARGE SCALE GENOMIC DNA]</scope>
    <source>
        <strain evidence="2 3">6T3</strain>
    </source>
</reference>
<dbReference type="EMBL" id="JAHBBD010000006">
    <property type="protein sequence ID" value="MBW3082528.1"/>
    <property type="molecule type" value="Genomic_DNA"/>
</dbReference>
<comment type="caution">
    <text evidence="2">The sequence shown here is derived from an EMBL/GenBank/DDBJ whole genome shotgun (WGS) entry which is preliminary data.</text>
</comment>
<keyword evidence="1" id="KW-0812">Transmembrane</keyword>
<name>A0ABS6W7Q0_9BIFI</name>
<feature type="transmembrane region" description="Helical" evidence="1">
    <location>
        <begin position="77"/>
        <end position="97"/>
    </location>
</feature>
<evidence type="ECO:0008006" key="4">
    <source>
        <dbReference type="Google" id="ProtNLM"/>
    </source>
</evidence>
<evidence type="ECO:0000256" key="1">
    <source>
        <dbReference type="SAM" id="Phobius"/>
    </source>
</evidence>
<protein>
    <recommendedName>
        <fullName evidence="4">CTP synthase</fullName>
    </recommendedName>
</protein>
<dbReference type="RefSeq" id="WP_219080796.1">
    <property type="nucleotide sequence ID" value="NZ_JAHBBD010000006.1"/>
</dbReference>
<proteinExistence type="predicted"/>
<evidence type="ECO:0000313" key="2">
    <source>
        <dbReference type="EMBL" id="MBW3082528.1"/>
    </source>
</evidence>
<evidence type="ECO:0000313" key="3">
    <source>
        <dbReference type="Proteomes" id="UP000812844"/>
    </source>
</evidence>
<keyword evidence="1" id="KW-1133">Transmembrane helix</keyword>